<name>A0A433CYA1_9FUNG</name>
<dbReference type="AlphaFoldDB" id="A0A433CYA1"/>
<evidence type="ECO:0000256" key="1">
    <source>
        <dbReference type="SAM" id="Coils"/>
    </source>
</evidence>
<gene>
    <name evidence="2" type="ORF">BC936DRAFT_137005</name>
</gene>
<comment type="caution">
    <text evidence="2">The sequence shown here is derived from an EMBL/GenBank/DDBJ whole genome shotgun (WGS) entry which is preliminary data.</text>
</comment>
<sequence length="206" mass="24000">MVESSATFKQNGERMVVLLRKFANHVSDAANSLQAMHQRETFDIQIHDMIRRQSDGVQFTDVEYIAKRMADLREEIKRYQSRVLETKGIVLDAKKTRESAEKTLIEGRREAENLLHDTTKGKLIKEADLKRVITALKHLDSASYPLEIINSFLEYNDSEMLDMESRIVTHKSITRRDIELLWTVAESFKRQHVAFLKKDISYRSSK</sequence>
<keyword evidence="3" id="KW-1185">Reference proteome</keyword>
<organism evidence="2 3">
    <name type="scientific">Jimgerdemannia flammicorona</name>
    <dbReference type="NCBI Taxonomy" id="994334"/>
    <lineage>
        <taxon>Eukaryota</taxon>
        <taxon>Fungi</taxon>
        <taxon>Fungi incertae sedis</taxon>
        <taxon>Mucoromycota</taxon>
        <taxon>Mucoromycotina</taxon>
        <taxon>Endogonomycetes</taxon>
        <taxon>Endogonales</taxon>
        <taxon>Endogonaceae</taxon>
        <taxon>Jimgerdemannia</taxon>
    </lineage>
</organism>
<keyword evidence="1" id="KW-0175">Coiled coil</keyword>
<accession>A0A433CYA1</accession>
<feature type="coiled-coil region" evidence="1">
    <location>
        <begin position="62"/>
        <end position="89"/>
    </location>
</feature>
<dbReference type="OrthoDB" id="2402927at2759"/>
<protein>
    <submittedName>
        <fullName evidence="2">Uncharacterized protein</fullName>
    </submittedName>
</protein>
<reference evidence="2 3" key="1">
    <citation type="journal article" date="2018" name="New Phytol.">
        <title>Phylogenomics of Endogonaceae and evolution of mycorrhizas within Mucoromycota.</title>
        <authorList>
            <person name="Chang Y."/>
            <person name="Desiro A."/>
            <person name="Na H."/>
            <person name="Sandor L."/>
            <person name="Lipzen A."/>
            <person name="Clum A."/>
            <person name="Barry K."/>
            <person name="Grigoriev I.V."/>
            <person name="Martin F.M."/>
            <person name="Stajich J.E."/>
            <person name="Smith M.E."/>
            <person name="Bonito G."/>
            <person name="Spatafora J.W."/>
        </authorList>
    </citation>
    <scope>NUCLEOTIDE SEQUENCE [LARGE SCALE GENOMIC DNA]</scope>
    <source>
        <strain evidence="2 3">GMNB39</strain>
    </source>
</reference>
<evidence type="ECO:0000313" key="3">
    <source>
        <dbReference type="Proteomes" id="UP000268093"/>
    </source>
</evidence>
<proteinExistence type="predicted"/>
<evidence type="ECO:0000313" key="2">
    <source>
        <dbReference type="EMBL" id="RUP43566.1"/>
    </source>
</evidence>
<dbReference type="EMBL" id="RBNI01010691">
    <property type="protein sequence ID" value="RUP43566.1"/>
    <property type="molecule type" value="Genomic_DNA"/>
</dbReference>
<dbReference type="Proteomes" id="UP000268093">
    <property type="component" value="Unassembled WGS sequence"/>
</dbReference>